<proteinExistence type="inferred from homology"/>
<dbReference type="InterPro" id="IPR006016">
    <property type="entry name" value="UspA"/>
</dbReference>
<dbReference type="InterPro" id="IPR006015">
    <property type="entry name" value="Universal_stress_UspA"/>
</dbReference>
<evidence type="ECO:0000313" key="3">
    <source>
        <dbReference type="EMBL" id="TSD53783.1"/>
    </source>
</evidence>
<comment type="similarity">
    <text evidence="1">Belongs to the universal stress protein A family.</text>
</comment>
<dbReference type="InterPro" id="IPR014729">
    <property type="entry name" value="Rossmann-like_a/b/a_fold"/>
</dbReference>
<comment type="caution">
    <text evidence="3">The sequence shown here is derived from an EMBL/GenBank/DDBJ whole genome shotgun (WGS) entry which is preliminary data.</text>
</comment>
<organism evidence="3 4">
    <name type="scientific">Aeromicrobium piscarium</name>
    <dbReference type="NCBI Taxonomy" id="2590901"/>
    <lineage>
        <taxon>Bacteria</taxon>
        <taxon>Bacillati</taxon>
        <taxon>Actinomycetota</taxon>
        <taxon>Actinomycetes</taxon>
        <taxon>Propionibacteriales</taxon>
        <taxon>Nocardioidaceae</taxon>
        <taxon>Aeromicrobium</taxon>
    </lineage>
</organism>
<evidence type="ECO:0000313" key="4">
    <source>
        <dbReference type="Proteomes" id="UP000316988"/>
    </source>
</evidence>
<feature type="domain" description="UspA" evidence="2">
    <location>
        <begin position="1"/>
        <end position="140"/>
    </location>
</feature>
<reference evidence="3 4" key="1">
    <citation type="submission" date="2019-07" db="EMBL/GenBank/DDBJ databases">
        <authorList>
            <person name="Zhao L.H."/>
        </authorList>
    </citation>
    <scope>NUCLEOTIDE SEQUENCE [LARGE SCALE GENOMIC DNA]</scope>
    <source>
        <strain evidence="3 4">Co35</strain>
    </source>
</reference>
<dbReference type="OrthoDB" id="3873975at2"/>
<name>A0A554RHY6_9ACTN</name>
<evidence type="ECO:0000259" key="2">
    <source>
        <dbReference type="Pfam" id="PF00582"/>
    </source>
</evidence>
<keyword evidence="4" id="KW-1185">Reference proteome</keyword>
<dbReference type="EMBL" id="VLNT01000028">
    <property type="protein sequence ID" value="TSD53783.1"/>
    <property type="molecule type" value="Genomic_DNA"/>
</dbReference>
<protein>
    <submittedName>
        <fullName evidence="3">Universal stress protein</fullName>
    </submittedName>
</protein>
<dbReference type="AlphaFoldDB" id="A0A554RHY6"/>
<dbReference type="PRINTS" id="PR01438">
    <property type="entry name" value="UNVRSLSTRESS"/>
</dbReference>
<dbReference type="Pfam" id="PF00582">
    <property type="entry name" value="Usp"/>
    <property type="match status" value="1"/>
</dbReference>
<dbReference type="CDD" id="cd00293">
    <property type="entry name" value="USP-like"/>
    <property type="match status" value="1"/>
</dbReference>
<dbReference type="RefSeq" id="WP_143914895.1">
    <property type="nucleotide sequence ID" value="NZ_VLNT01000028.1"/>
</dbReference>
<dbReference type="Gene3D" id="3.40.50.620">
    <property type="entry name" value="HUPs"/>
    <property type="match status" value="1"/>
</dbReference>
<dbReference type="PANTHER" id="PTHR46553:SF3">
    <property type="entry name" value="ADENINE NUCLEOTIDE ALPHA HYDROLASES-LIKE SUPERFAMILY PROTEIN"/>
    <property type="match status" value="1"/>
</dbReference>
<sequence>MSTTIVVGVDGSRAGAAALRWAAHEADLRGAELHMVHSWQIDAAEAMGGYAIPWLAMENDARANAQQWVEDVIGPLDQADSPRKLSVVSGMPGPVLVETSRDAALLVVGTQVHKGLSRVFQGSVSHYCLTHSTTIVVAVPAPAEDVGS</sequence>
<dbReference type="SUPFAM" id="SSF52402">
    <property type="entry name" value="Adenine nucleotide alpha hydrolases-like"/>
    <property type="match status" value="1"/>
</dbReference>
<evidence type="ECO:0000256" key="1">
    <source>
        <dbReference type="ARBA" id="ARBA00008791"/>
    </source>
</evidence>
<dbReference type="Proteomes" id="UP000316988">
    <property type="component" value="Unassembled WGS sequence"/>
</dbReference>
<dbReference type="PANTHER" id="PTHR46553">
    <property type="entry name" value="ADENINE NUCLEOTIDE ALPHA HYDROLASES-LIKE SUPERFAMILY PROTEIN"/>
    <property type="match status" value="1"/>
</dbReference>
<gene>
    <name evidence="3" type="ORF">FNM00_17865</name>
</gene>
<accession>A0A554RHY6</accession>